<protein>
    <recommendedName>
        <fullName evidence="6">Aspartyl/glutamyl-tRNA(Asn/Gln) amidotransferase subunit C</fullName>
        <shortName evidence="6">Asp/Glu-ADT subunit C</shortName>
        <ecNumber evidence="6">6.3.5.-</ecNumber>
    </recommendedName>
</protein>
<dbReference type="NCBIfam" id="TIGR00135">
    <property type="entry name" value="gatC"/>
    <property type="match status" value="1"/>
</dbReference>
<evidence type="ECO:0000256" key="1">
    <source>
        <dbReference type="ARBA" id="ARBA00010757"/>
    </source>
</evidence>
<dbReference type="Proteomes" id="UP000616608">
    <property type="component" value="Unassembled WGS sequence"/>
</dbReference>
<comment type="function">
    <text evidence="3 6">Allows the formation of correctly charged Asn-tRNA(Asn) or Gln-tRNA(Gln) through the transamidation of misacylated Asp-tRNA(Asn) or Glu-tRNA(Gln) in organisms which lack either or both of asparaginyl-tRNA or glutaminyl-tRNA synthetases. The reaction takes place in the presence of glutamine and ATP through an activated phospho-Asp-tRNA(Asn) or phospho-Glu-tRNA(Gln).</text>
</comment>
<accession>A0A917G9T8</accession>
<comment type="subunit">
    <text evidence="2 6">Heterotrimer of A, B and C subunits.</text>
</comment>
<keyword evidence="6" id="KW-0067">ATP-binding</keyword>
<dbReference type="EMBL" id="BMJT01000013">
    <property type="protein sequence ID" value="GGG32564.1"/>
    <property type="molecule type" value="Genomic_DNA"/>
</dbReference>
<comment type="catalytic activity">
    <reaction evidence="5 6">
        <text>L-glutamyl-tRNA(Gln) + L-glutamine + ATP + H2O = L-glutaminyl-tRNA(Gln) + L-glutamate + ADP + phosphate + H(+)</text>
        <dbReference type="Rhea" id="RHEA:17521"/>
        <dbReference type="Rhea" id="RHEA-COMP:9681"/>
        <dbReference type="Rhea" id="RHEA-COMP:9684"/>
        <dbReference type="ChEBI" id="CHEBI:15377"/>
        <dbReference type="ChEBI" id="CHEBI:15378"/>
        <dbReference type="ChEBI" id="CHEBI:29985"/>
        <dbReference type="ChEBI" id="CHEBI:30616"/>
        <dbReference type="ChEBI" id="CHEBI:43474"/>
        <dbReference type="ChEBI" id="CHEBI:58359"/>
        <dbReference type="ChEBI" id="CHEBI:78520"/>
        <dbReference type="ChEBI" id="CHEBI:78521"/>
        <dbReference type="ChEBI" id="CHEBI:456216"/>
    </reaction>
</comment>
<keyword evidence="8" id="KW-1185">Reference proteome</keyword>
<evidence type="ECO:0000256" key="5">
    <source>
        <dbReference type="ARBA" id="ARBA00047913"/>
    </source>
</evidence>
<dbReference type="HAMAP" id="MF_00122">
    <property type="entry name" value="GatC"/>
    <property type="match status" value="1"/>
</dbReference>
<dbReference type="EC" id="6.3.5.-" evidence="6"/>
<comment type="similarity">
    <text evidence="1 6">Belongs to the GatC family.</text>
</comment>
<dbReference type="GO" id="GO:0006412">
    <property type="term" value="P:translation"/>
    <property type="evidence" value="ECO:0007669"/>
    <property type="project" value="UniProtKB-UniRule"/>
</dbReference>
<dbReference type="Gene3D" id="1.10.20.60">
    <property type="entry name" value="Glu-tRNAGln amidotransferase C subunit, N-terminal domain"/>
    <property type="match status" value="1"/>
</dbReference>
<keyword evidence="6" id="KW-0436">Ligase</keyword>
<dbReference type="GO" id="GO:0070681">
    <property type="term" value="P:glutaminyl-tRNAGln biosynthesis via transamidation"/>
    <property type="evidence" value="ECO:0007669"/>
    <property type="project" value="TreeGrafter"/>
</dbReference>
<organism evidence="7 8">
    <name type="scientific">Lysinibacillus alkalisoli</name>
    <dbReference type="NCBI Taxonomy" id="1911548"/>
    <lineage>
        <taxon>Bacteria</taxon>
        <taxon>Bacillati</taxon>
        <taxon>Bacillota</taxon>
        <taxon>Bacilli</taxon>
        <taxon>Bacillales</taxon>
        <taxon>Bacillaceae</taxon>
        <taxon>Lysinibacillus</taxon>
    </lineage>
</organism>
<dbReference type="GO" id="GO:0005524">
    <property type="term" value="F:ATP binding"/>
    <property type="evidence" value="ECO:0007669"/>
    <property type="project" value="UniProtKB-KW"/>
</dbReference>
<gene>
    <name evidence="6 7" type="primary">gatC</name>
    <name evidence="7" type="ORF">GCM10007425_29030</name>
</gene>
<dbReference type="PANTHER" id="PTHR15004:SF0">
    <property type="entry name" value="GLUTAMYL-TRNA(GLN) AMIDOTRANSFERASE SUBUNIT C, MITOCHONDRIAL"/>
    <property type="match status" value="1"/>
</dbReference>
<keyword evidence="6" id="KW-0648">Protein biosynthesis</keyword>
<evidence type="ECO:0000256" key="3">
    <source>
        <dbReference type="ARBA" id="ARBA00024799"/>
    </source>
</evidence>
<keyword evidence="6" id="KW-0547">Nucleotide-binding</keyword>
<evidence type="ECO:0000313" key="7">
    <source>
        <dbReference type="EMBL" id="GGG32564.1"/>
    </source>
</evidence>
<dbReference type="GO" id="GO:0050567">
    <property type="term" value="F:glutaminyl-tRNA synthase (glutamine-hydrolyzing) activity"/>
    <property type="evidence" value="ECO:0007669"/>
    <property type="project" value="UniProtKB-UniRule"/>
</dbReference>
<dbReference type="RefSeq" id="WP_188615795.1">
    <property type="nucleotide sequence ID" value="NZ_BMJT01000013.1"/>
</dbReference>
<dbReference type="InterPro" id="IPR036113">
    <property type="entry name" value="Asp/Glu-ADT_sf_sub_c"/>
</dbReference>
<dbReference type="Pfam" id="PF02686">
    <property type="entry name" value="GatC"/>
    <property type="match status" value="1"/>
</dbReference>
<proteinExistence type="inferred from homology"/>
<dbReference type="InterPro" id="IPR003837">
    <property type="entry name" value="GatC"/>
</dbReference>
<name>A0A917G9T8_9BACI</name>
<evidence type="ECO:0000256" key="4">
    <source>
        <dbReference type="ARBA" id="ARBA00047380"/>
    </source>
</evidence>
<dbReference type="AlphaFoldDB" id="A0A917G9T8"/>
<evidence type="ECO:0000256" key="2">
    <source>
        <dbReference type="ARBA" id="ARBA00011123"/>
    </source>
</evidence>
<comment type="caution">
    <text evidence="7">The sequence shown here is derived from an EMBL/GenBank/DDBJ whole genome shotgun (WGS) entry which is preliminary data.</text>
</comment>
<evidence type="ECO:0000256" key="6">
    <source>
        <dbReference type="HAMAP-Rule" id="MF_00122"/>
    </source>
</evidence>
<dbReference type="PANTHER" id="PTHR15004">
    <property type="entry name" value="GLUTAMYL-TRNA(GLN) AMIDOTRANSFERASE SUBUNIT C, MITOCHONDRIAL"/>
    <property type="match status" value="1"/>
</dbReference>
<evidence type="ECO:0000313" key="8">
    <source>
        <dbReference type="Proteomes" id="UP000616608"/>
    </source>
</evidence>
<dbReference type="GO" id="GO:0006450">
    <property type="term" value="P:regulation of translational fidelity"/>
    <property type="evidence" value="ECO:0007669"/>
    <property type="project" value="InterPro"/>
</dbReference>
<comment type="catalytic activity">
    <reaction evidence="4 6">
        <text>L-aspartyl-tRNA(Asn) + L-glutamine + ATP + H2O = L-asparaginyl-tRNA(Asn) + L-glutamate + ADP + phosphate + 2 H(+)</text>
        <dbReference type="Rhea" id="RHEA:14513"/>
        <dbReference type="Rhea" id="RHEA-COMP:9674"/>
        <dbReference type="Rhea" id="RHEA-COMP:9677"/>
        <dbReference type="ChEBI" id="CHEBI:15377"/>
        <dbReference type="ChEBI" id="CHEBI:15378"/>
        <dbReference type="ChEBI" id="CHEBI:29985"/>
        <dbReference type="ChEBI" id="CHEBI:30616"/>
        <dbReference type="ChEBI" id="CHEBI:43474"/>
        <dbReference type="ChEBI" id="CHEBI:58359"/>
        <dbReference type="ChEBI" id="CHEBI:78515"/>
        <dbReference type="ChEBI" id="CHEBI:78516"/>
        <dbReference type="ChEBI" id="CHEBI:456216"/>
    </reaction>
</comment>
<sequence length="96" mass="10806">MTKLTMEEVKHVATLARLAITDEEAEKFTAQLGRITEYVEQLNELDTTGVEPTTHVLPLVNVMRKDEAAQGLPREKMMLNVKEQENGQVKVPAIMD</sequence>
<reference evidence="7" key="1">
    <citation type="journal article" date="2014" name="Int. J. Syst. Evol. Microbiol.">
        <title>Complete genome sequence of Corynebacterium casei LMG S-19264T (=DSM 44701T), isolated from a smear-ripened cheese.</title>
        <authorList>
            <consortium name="US DOE Joint Genome Institute (JGI-PGF)"/>
            <person name="Walter F."/>
            <person name="Albersmeier A."/>
            <person name="Kalinowski J."/>
            <person name="Ruckert C."/>
        </authorList>
    </citation>
    <scope>NUCLEOTIDE SEQUENCE</scope>
    <source>
        <strain evidence="7">CGMCC 1.15760</strain>
    </source>
</reference>
<reference evidence="7" key="2">
    <citation type="submission" date="2020-09" db="EMBL/GenBank/DDBJ databases">
        <authorList>
            <person name="Sun Q."/>
            <person name="Zhou Y."/>
        </authorList>
    </citation>
    <scope>NUCLEOTIDE SEQUENCE</scope>
    <source>
        <strain evidence="7">CGMCC 1.15760</strain>
    </source>
</reference>
<dbReference type="SUPFAM" id="SSF141000">
    <property type="entry name" value="Glu-tRNAGln amidotransferase C subunit"/>
    <property type="match status" value="1"/>
</dbReference>